<comment type="caution">
    <text evidence="4">The sequence shown here is derived from an EMBL/GenBank/DDBJ whole genome shotgun (WGS) entry which is preliminary data.</text>
</comment>
<dbReference type="Gene3D" id="1.10.10.10">
    <property type="entry name" value="Winged helix-like DNA-binding domain superfamily/Winged helix DNA-binding domain"/>
    <property type="match status" value="1"/>
</dbReference>
<sequence length="764" mass="82203">MSPDSNPQRPHTVYRFGNFTLDPATRALHRHGKAVALPPKSFDAIVYLMENHDRAVGRDELISAVWGRVDASDAVVAQTLLRARRAINDTGDRQSRIRTVPRFGYQWVGPFEAVQVRGQVDSPQASTPALGSRHTRWPLAGALVIAVTVLVAVAVSMDRRTATPETTTDGVTSTEAGLTVVMPVSVQPETAETAWIRLGAMDYVASRLREQPGLVVLPSSRTLGLVGDQDVTAVTINRVRDTAGVQNILVPQASFEEAGWRFRLMLDAAGDQQVVEVEAASPLGAAAAATDMMLRRMGIDSTTLPAPDQLTERLQQVDAELLAGQLATARGLIATAPASQAHHPQLRVRQGQLEFRAGQLDIARDIFENLLAGDPALDSEVRARALMGLGAVNLRNRDYVAAEQHYADALERLTADGLDQRDPALAGNAYNGRGVSRVELGRMDDGIADLGRARIAMARAGDEVEAATVGTNIGLLEARRGHPARAISEFENAASTFERFDVRDNLAAVLLSKSRAELQLLRPVVALEDGQRAMDIGATLENPRLQQSISAAYISALLANGQLSRAEQQLRKDEADHPQLALQWLLDSGLTDEAANQAEDMLELELGRNADVTLLAIQSGLLAGRPALVEQWRQRLLPGQPGSGDYYAAAMAEALVLAAGSQVPDPSARLAFETAMTAAASHLTPLDEVRTSSAYVLYLVDSGQLDRASEVLGSFSPYAESDYRAARAALALYQALDDESLAAHAWQRVEALAGERDPGDPVIF</sequence>
<dbReference type="SMART" id="SM00862">
    <property type="entry name" value="Trans_reg_C"/>
    <property type="match status" value="1"/>
</dbReference>
<dbReference type="Pfam" id="PF00486">
    <property type="entry name" value="Trans_reg_C"/>
    <property type="match status" value="1"/>
</dbReference>
<evidence type="ECO:0000256" key="1">
    <source>
        <dbReference type="ARBA" id="ARBA00023125"/>
    </source>
</evidence>
<dbReference type="GO" id="GO:0000160">
    <property type="term" value="P:phosphorelay signal transduction system"/>
    <property type="evidence" value="ECO:0007669"/>
    <property type="project" value="InterPro"/>
</dbReference>
<proteinExistence type="predicted"/>
<accession>A0A5N0TH53</accession>
<dbReference type="SUPFAM" id="SSF46894">
    <property type="entry name" value="C-terminal effector domain of the bipartite response regulators"/>
    <property type="match status" value="1"/>
</dbReference>
<keyword evidence="1 2" id="KW-0238">DNA-binding</keyword>
<dbReference type="InterPro" id="IPR011990">
    <property type="entry name" value="TPR-like_helical_dom_sf"/>
</dbReference>
<dbReference type="InterPro" id="IPR036388">
    <property type="entry name" value="WH-like_DNA-bd_sf"/>
</dbReference>
<dbReference type="RefSeq" id="WP_150862756.1">
    <property type="nucleotide sequence ID" value="NZ_VYXP01000002.1"/>
</dbReference>
<evidence type="ECO:0000313" key="5">
    <source>
        <dbReference type="Proteomes" id="UP000325372"/>
    </source>
</evidence>
<dbReference type="InterPro" id="IPR016032">
    <property type="entry name" value="Sig_transdc_resp-reg_C-effctor"/>
</dbReference>
<evidence type="ECO:0000313" key="4">
    <source>
        <dbReference type="EMBL" id="KAA9133196.1"/>
    </source>
</evidence>
<dbReference type="InterPro" id="IPR001867">
    <property type="entry name" value="OmpR/PhoB-type_DNA-bd"/>
</dbReference>
<reference evidence="4 5" key="1">
    <citation type="submission" date="2019-09" db="EMBL/GenBank/DDBJ databases">
        <title>Wenzhouxiangella sp. Genome sequencing and assembly.</title>
        <authorList>
            <person name="Zhang R."/>
        </authorList>
    </citation>
    <scope>NUCLEOTIDE SEQUENCE [LARGE SCALE GENOMIC DNA]</scope>
    <source>
        <strain evidence="4 5">W260</strain>
    </source>
</reference>
<feature type="DNA-binding region" description="OmpR/PhoB-type" evidence="2">
    <location>
        <begin position="11"/>
        <end position="109"/>
    </location>
</feature>
<gene>
    <name evidence="4" type="ORF">F3N42_02230</name>
</gene>
<dbReference type="CDD" id="cd00383">
    <property type="entry name" value="trans_reg_C"/>
    <property type="match status" value="1"/>
</dbReference>
<evidence type="ECO:0000259" key="3">
    <source>
        <dbReference type="PROSITE" id="PS51755"/>
    </source>
</evidence>
<feature type="domain" description="OmpR/PhoB-type" evidence="3">
    <location>
        <begin position="11"/>
        <end position="109"/>
    </location>
</feature>
<dbReference type="GO" id="GO:0006355">
    <property type="term" value="P:regulation of DNA-templated transcription"/>
    <property type="evidence" value="ECO:0007669"/>
    <property type="project" value="InterPro"/>
</dbReference>
<protein>
    <recommendedName>
        <fullName evidence="3">OmpR/PhoB-type domain-containing protein</fullName>
    </recommendedName>
</protein>
<name>A0A5N0TH53_9GAMM</name>
<dbReference type="Proteomes" id="UP000325372">
    <property type="component" value="Unassembled WGS sequence"/>
</dbReference>
<dbReference type="AlphaFoldDB" id="A0A5N0TH53"/>
<dbReference type="Gene3D" id="1.25.40.10">
    <property type="entry name" value="Tetratricopeptide repeat domain"/>
    <property type="match status" value="2"/>
</dbReference>
<organism evidence="4 5">
    <name type="scientific">Marinihelvus fidelis</name>
    <dbReference type="NCBI Taxonomy" id="2613842"/>
    <lineage>
        <taxon>Bacteria</taxon>
        <taxon>Pseudomonadati</taxon>
        <taxon>Pseudomonadota</taxon>
        <taxon>Gammaproteobacteria</taxon>
        <taxon>Chromatiales</taxon>
        <taxon>Wenzhouxiangellaceae</taxon>
        <taxon>Marinihelvus</taxon>
    </lineage>
</organism>
<dbReference type="GO" id="GO:0003677">
    <property type="term" value="F:DNA binding"/>
    <property type="evidence" value="ECO:0007669"/>
    <property type="project" value="UniProtKB-UniRule"/>
</dbReference>
<dbReference type="EMBL" id="VYXP01000002">
    <property type="protein sequence ID" value="KAA9133196.1"/>
    <property type="molecule type" value="Genomic_DNA"/>
</dbReference>
<dbReference type="PROSITE" id="PS51755">
    <property type="entry name" value="OMPR_PHOB"/>
    <property type="match status" value="1"/>
</dbReference>
<keyword evidence="5" id="KW-1185">Reference proteome</keyword>
<evidence type="ECO:0000256" key="2">
    <source>
        <dbReference type="PROSITE-ProRule" id="PRU01091"/>
    </source>
</evidence>
<dbReference type="SUPFAM" id="SSF48452">
    <property type="entry name" value="TPR-like"/>
    <property type="match status" value="1"/>
</dbReference>